<dbReference type="InterPro" id="IPR028883">
    <property type="entry name" value="tRNA_aden_deaminase"/>
</dbReference>
<keyword evidence="3 8" id="KW-0819">tRNA processing</keyword>
<dbReference type="PROSITE" id="PS51747">
    <property type="entry name" value="CYT_DCMP_DEAMINASES_2"/>
    <property type="match status" value="1"/>
</dbReference>
<dbReference type="EMBL" id="PEBX01000021">
    <property type="protein sequence ID" value="PTQ56706.1"/>
    <property type="molecule type" value="Genomic_DNA"/>
</dbReference>
<evidence type="ECO:0000256" key="1">
    <source>
        <dbReference type="ARBA" id="ARBA00010669"/>
    </source>
</evidence>
<evidence type="ECO:0000256" key="7">
    <source>
        <dbReference type="ARBA" id="ARBA00048045"/>
    </source>
</evidence>
<feature type="domain" description="CMP/dCMP-type deaminase" evidence="9">
    <location>
        <begin position="1"/>
        <end position="122"/>
    </location>
</feature>
<evidence type="ECO:0000256" key="5">
    <source>
        <dbReference type="ARBA" id="ARBA00022801"/>
    </source>
</evidence>
<evidence type="ECO:0000313" key="11">
    <source>
        <dbReference type="Proteomes" id="UP000244338"/>
    </source>
</evidence>
<organism evidence="10 11">
    <name type="scientific">Candidatus Carbonibacillus altaicus</name>
    <dbReference type="NCBI Taxonomy" id="2163959"/>
    <lineage>
        <taxon>Bacteria</taxon>
        <taxon>Bacillati</taxon>
        <taxon>Bacillota</taxon>
        <taxon>Bacilli</taxon>
        <taxon>Bacillales</taxon>
        <taxon>Candidatus Carbonibacillus</taxon>
    </lineage>
</organism>
<evidence type="ECO:0000313" key="10">
    <source>
        <dbReference type="EMBL" id="PTQ56706.1"/>
    </source>
</evidence>
<dbReference type="CDD" id="cd01285">
    <property type="entry name" value="nucleoside_deaminase"/>
    <property type="match status" value="1"/>
</dbReference>
<dbReference type="PANTHER" id="PTHR11079:SF202">
    <property type="entry name" value="TRNA-SPECIFIC ADENOSINE DEAMINASE"/>
    <property type="match status" value="1"/>
</dbReference>
<name>A0A2R6Y1Z5_9BACL</name>
<dbReference type="PROSITE" id="PS00903">
    <property type="entry name" value="CYT_DCMP_DEAMINASES_1"/>
    <property type="match status" value="1"/>
</dbReference>
<dbReference type="PANTHER" id="PTHR11079">
    <property type="entry name" value="CYTOSINE DEAMINASE FAMILY MEMBER"/>
    <property type="match status" value="1"/>
</dbReference>
<dbReference type="HAMAP" id="MF_00972">
    <property type="entry name" value="tRNA_aden_deaminase"/>
    <property type="match status" value="1"/>
</dbReference>
<comment type="function">
    <text evidence="8">Catalyzes the deamination of adenosine to inosine at the wobble position 34 of tRNA(Arg2).</text>
</comment>
<dbReference type="NCBIfam" id="NF008113">
    <property type="entry name" value="PRK10860.1"/>
    <property type="match status" value="1"/>
</dbReference>
<dbReference type="GO" id="GO:0008270">
    <property type="term" value="F:zinc ion binding"/>
    <property type="evidence" value="ECO:0007669"/>
    <property type="project" value="UniProtKB-UniRule"/>
</dbReference>
<feature type="active site" description="Proton donor" evidence="8">
    <location>
        <position position="48"/>
    </location>
</feature>
<comment type="cofactor">
    <cofactor evidence="8">
        <name>Zn(2+)</name>
        <dbReference type="ChEBI" id="CHEBI:29105"/>
    </cofactor>
    <text evidence="8">Binds 1 zinc ion per subunit.</text>
</comment>
<proteinExistence type="inferred from homology"/>
<protein>
    <recommendedName>
        <fullName evidence="8">tRNA-specific adenosine deaminase</fullName>
        <ecNumber evidence="8">3.5.4.33</ecNumber>
    </recommendedName>
</protein>
<keyword evidence="4 8" id="KW-0479">Metal-binding</keyword>
<dbReference type="GO" id="GO:0052717">
    <property type="term" value="F:tRNA-specific adenosine-34 deaminase activity"/>
    <property type="evidence" value="ECO:0007669"/>
    <property type="project" value="UniProtKB-UniRule"/>
</dbReference>
<keyword evidence="6 8" id="KW-0862">Zinc</keyword>
<evidence type="ECO:0000259" key="9">
    <source>
        <dbReference type="PROSITE" id="PS51747"/>
    </source>
</evidence>
<accession>A0A2R6Y1Z5</accession>
<evidence type="ECO:0000256" key="8">
    <source>
        <dbReference type="HAMAP-Rule" id="MF_00972"/>
    </source>
</evidence>
<sequence length="151" mass="16290">MREALNLAHHAASLGEVPIGAIVVKDGQVIGRGYNRREIDKNPLAHAELLAIQEAAKILGGWRLSGSTLYVTLEPCPMCAGAIVQSRIDRLVYGARDPKAGCAGTLMNLVIEPRFNHQAEVVGGILEEEAAQSLKNFFQTLRAKEKGSFSP</sequence>
<keyword evidence="5 8" id="KW-0378">Hydrolase</keyword>
<comment type="subunit">
    <text evidence="2 8">Homodimer.</text>
</comment>
<feature type="binding site" evidence="8">
    <location>
        <position position="79"/>
    </location>
    <ligand>
        <name>Zn(2+)</name>
        <dbReference type="ChEBI" id="CHEBI:29105"/>
        <note>catalytic</note>
    </ligand>
</feature>
<dbReference type="EC" id="3.5.4.33" evidence="8"/>
<gene>
    <name evidence="8" type="primary">tadA</name>
    <name evidence="10" type="ORF">BSOLF_2757</name>
</gene>
<dbReference type="InterPro" id="IPR016193">
    <property type="entry name" value="Cytidine_deaminase-like"/>
</dbReference>
<evidence type="ECO:0000256" key="2">
    <source>
        <dbReference type="ARBA" id="ARBA00011738"/>
    </source>
</evidence>
<comment type="similarity">
    <text evidence="1">Belongs to the cytidine and deoxycytidylate deaminase family. ADAT2 subfamily.</text>
</comment>
<dbReference type="AlphaFoldDB" id="A0A2R6Y1Z5"/>
<dbReference type="GO" id="GO:0002100">
    <property type="term" value="P:tRNA wobble adenosine to inosine editing"/>
    <property type="evidence" value="ECO:0007669"/>
    <property type="project" value="UniProtKB-UniRule"/>
</dbReference>
<dbReference type="Pfam" id="PF14437">
    <property type="entry name" value="MafB19-deam"/>
    <property type="match status" value="1"/>
</dbReference>
<reference evidence="11" key="1">
    <citation type="journal article" date="2018" name="Sci. Rep.">
        <title>Lignite coal burning seam in the remote Altai Mountains harbors a hydrogen-driven thermophilic microbial community.</title>
        <authorList>
            <person name="Kadnikov V.V."/>
            <person name="Mardanov A.V."/>
            <person name="Ivasenko D.A."/>
            <person name="Antsiferov D.V."/>
            <person name="Beletsky A.V."/>
            <person name="Karnachuk O.V."/>
            <person name="Ravin N.V."/>
        </authorList>
    </citation>
    <scope>NUCLEOTIDE SEQUENCE [LARGE SCALE GENOMIC DNA]</scope>
</reference>
<dbReference type="InterPro" id="IPR002125">
    <property type="entry name" value="CMP_dCMP_dom"/>
</dbReference>
<evidence type="ECO:0000256" key="4">
    <source>
        <dbReference type="ARBA" id="ARBA00022723"/>
    </source>
</evidence>
<feature type="binding site" evidence="8">
    <location>
        <position position="46"/>
    </location>
    <ligand>
        <name>Zn(2+)</name>
        <dbReference type="ChEBI" id="CHEBI:29105"/>
        <note>catalytic</note>
    </ligand>
</feature>
<comment type="catalytic activity">
    <reaction evidence="7 8">
        <text>adenosine(34) in tRNA + H2O + H(+) = inosine(34) in tRNA + NH4(+)</text>
        <dbReference type="Rhea" id="RHEA:43168"/>
        <dbReference type="Rhea" id="RHEA-COMP:10373"/>
        <dbReference type="Rhea" id="RHEA-COMP:10374"/>
        <dbReference type="ChEBI" id="CHEBI:15377"/>
        <dbReference type="ChEBI" id="CHEBI:15378"/>
        <dbReference type="ChEBI" id="CHEBI:28938"/>
        <dbReference type="ChEBI" id="CHEBI:74411"/>
        <dbReference type="ChEBI" id="CHEBI:82852"/>
        <dbReference type="EC" id="3.5.4.33"/>
    </reaction>
</comment>
<feature type="binding site" evidence="8">
    <location>
        <position position="76"/>
    </location>
    <ligand>
        <name>Zn(2+)</name>
        <dbReference type="ChEBI" id="CHEBI:29105"/>
        <note>catalytic</note>
    </ligand>
</feature>
<dbReference type="SUPFAM" id="SSF53927">
    <property type="entry name" value="Cytidine deaminase-like"/>
    <property type="match status" value="1"/>
</dbReference>
<dbReference type="Proteomes" id="UP000244338">
    <property type="component" value="Unassembled WGS sequence"/>
</dbReference>
<dbReference type="InterPro" id="IPR016192">
    <property type="entry name" value="APOBEC/CMP_deaminase_Zn-bd"/>
</dbReference>
<dbReference type="InterPro" id="IPR058535">
    <property type="entry name" value="MafB19-deam"/>
</dbReference>
<dbReference type="Gene3D" id="3.40.140.10">
    <property type="entry name" value="Cytidine Deaminase, domain 2"/>
    <property type="match status" value="1"/>
</dbReference>
<dbReference type="FunFam" id="3.40.140.10:FF:000005">
    <property type="entry name" value="tRNA-specific adenosine deaminase"/>
    <property type="match status" value="1"/>
</dbReference>
<evidence type="ECO:0000256" key="3">
    <source>
        <dbReference type="ARBA" id="ARBA00022694"/>
    </source>
</evidence>
<evidence type="ECO:0000256" key="6">
    <source>
        <dbReference type="ARBA" id="ARBA00022833"/>
    </source>
</evidence>
<comment type="caution">
    <text evidence="10">The sequence shown here is derived from an EMBL/GenBank/DDBJ whole genome shotgun (WGS) entry which is preliminary data.</text>
</comment>